<protein>
    <submittedName>
        <fullName evidence="1">Uncharacterized protein</fullName>
    </submittedName>
</protein>
<evidence type="ECO:0000313" key="1">
    <source>
        <dbReference type="EMBL" id="ATX71032.1"/>
    </source>
</evidence>
<dbReference type="AlphaFoldDB" id="A0A1Y0L1M4"/>
<dbReference type="EMBL" id="CP024870">
    <property type="protein sequence ID" value="ATX71032.1"/>
    <property type="molecule type" value="Genomic_DNA"/>
</dbReference>
<dbReference type="OrthoDB" id="389326at2"/>
<dbReference type="Proteomes" id="UP000231179">
    <property type="component" value="Chromosome"/>
</dbReference>
<organism evidence="1 2">
    <name type="scientific">Spiroplasma clarkii</name>
    <dbReference type="NCBI Taxonomy" id="2139"/>
    <lineage>
        <taxon>Bacteria</taxon>
        <taxon>Bacillati</taxon>
        <taxon>Mycoplasmatota</taxon>
        <taxon>Mollicutes</taxon>
        <taxon>Entomoplasmatales</taxon>
        <taxon>Spiroplasmataceae</taxon>
        <taxon>Spiroplasma</taxon>
    </lineage>
</organism>
<proteinExistence type="predicted"/>
<keyword evidence="2" id="KW-1185">Reference proteome</keyword>
<gene>
    <name evidence="1" type="ORF">SCLAR_v1c07150</name>
</gene>
<name>A0A1Y0L1M4_9MOLU</name>
<dbReference type="KEGG" id="scla:SCLARK_001058"/>
<sequence length="233" mass="27766">MLGKYNFTAEHLPKVLKYFEITTSYAFIWLDLVNEAFASNQIEFNKLQKIKEKLFNLEYLDTFQEVRDEFYFAYEDASFLLVKLINEGQAVNAYDLTSKLYSLKETFLITDNLIRFCYDFISQNQKVPDYDQVVGFIFKKLKIYLKQILDNKIVLNEVFDTKIIKSFSTNLANEDLDTWSRTLETSIEKFEANYMENHDLFLQTNDMTLNYWKIMGLLTQMQTLCEIINLFRQ</sequence>
<dbReference type="RefSeq" id="WP_100254574.1">
    <property type="nucleotide sequence ID" value="NZ_CP015819.1"/>
</dbReference>
<evidence type="ECO:0000313" key="2">
    <source>
        <dbReference type="Proteomes" id="UP000231179"/>
    </source>
</evidence>
<accession>A0A1Y0L1M4</accession>
<reference evidence="1 2" key="1">
    <citation type="submission" date="2017-11" db="EMBL/GenBank/DDBJ databases">
        <title>Complete genome sequence of Spiroplasma clarkii CN-5 (DSM 19994).</title>
        <authorList>
            <person name="Tsai Y.-M."/>
            <person name="Chang A."/>
            <person name="Lo W.-S."/>
            <person name="Kuo C.-H."/>
        </authorList>
    </citation>
    <scope>NUCLEOTIDE SEQUENCE [LARGE SCALE GENOMIC DNA]</scope>
    <source>
        <strain evidence="1 2">CN-5</strain>
    </source>
</reference>